<organism evidence="1 2">
    <name type="scientific">Brassica carinata</name>
    <name type="common">Ethiopian mustard</name>
    <name type="synonym">Abyssinian cabbage</name>
    <dbReference type="NCBI Taxonomy" id="52824"/>
    <lineage>
        <taxon>Eukaryota</taxon>
        <taxon>Viridiplantae</taxon>
        <taxon>Streptophyta</taxon>
        <taxon>Embryophyta</taxon>
        <taxon>Tracheophyta</taxon>
        <taxon>Spermatophyta</taxon>
        <taxon>Magnoliopsida</taxon>
        <taxon>eudicotyledons</taxon>
        <taxon>Gunneridae</taxon>
        <taxon>Pentapetalae</taxon>
        <taxon>rosids</taxon>
        <taxon>malvids</taxon>
        <taxon>Brassicales</taxon>
        <taxon>Brassicaceae</taxon>
        <taxon>Brassiceae</taxon>
        <taxon>Brassica</taxon>
    </lineage>
</organism>
<proteinExistence type="predicted"/>
<name>A0A8X7Q491_BRACI</name>
<dbReference type="PANTHER" id="PTHR31260">
    <property type="entry name" value="CYSTATIN/MONELLIN SUPERFAMILY PROTEIN"/>
    <property type="match status" value="1"/>
</dbReference>
<dbReference type="InterPro" id="IPR006462">
    <property type="entry name" value="MS5"/>
</dbReference>
<protein>
    <submittedName>
        <fullName evidence="1">Uncharacterized protein</fullName>
    </submittedName>
</protein>
<dbReference type="Proteomes" id="UP000886595">
    <property type="component" value="Unassembled WGS sequence"/>
</dbReference>
<dbReference type="EMBL" id="JAAMPC010000014">
    <property type="protein sequence ID" value="KAG2263509.1"/>
    <property type="molecule type" value="Genomic_DNA"/>
</dbReference>
<reference evidence="1 2" key="1">
    <citation type="submission" date="2020-02" db="EMBL/GenBank/DDBJ databases">
        <authorList>
            <person name="Ma Q."/>
            <person name="Huang Y."/>
            <person name="Song X."/>
            <person name="Pei D."/>
        </authorList>
    </citation>
    <scope>NUCLEOTIDE SEQUENCE [LARGE SCALE GENOMIC DNA]</scope>
    <source>
        <strain evidence="1">Sxm20200214</strain>
        <tissue evidence="1">Leaf</tissue>
    </source>
</reference>
<dbReference type="AlphaFoldDB" id="A0A8X7Q491"/>
<comment type="caution">
    <text evidence="1">The sequence shown here is derived from an EMBL/GenBank/DDBJ whole genome shotgun (WGS) entry which is preliminary data.</text>
</comment>
<accession>A0A8X7Q491</accession>
<dbReference type="PANTHER" id="PTHR31260:SF39">
    <property type="entry name" value="BNAA09G28770D PROTEIN"/>
    <property type="match status" value="1"/>
</dbReference>
<sequence>MGRVRKVKIGRRQNRREQKVKMGRRIKMGPEDIKKRHDKVMADYYESVNKSEGSISPLCEDGPSSLQLTPGENLQLSSVKKYNKTSCKPIASYYITLEAEDPDISGSLQTFQTKVSERRCRKFDLKCTVARFLGETKKTIDIKIDDHPLPELPQEDPFVEDGTNRFYLLKDSELQDNDWIRLYLELAVATSNRSLALRKESVTNLEILEVATESTQGLGDYDALFYIRHLDSCEARVGKDFHRVAIVRRILDKQSEVLCLLGHNQSINKSAAIEAGSSSAQD</sequence>
<gene>
    <name evidence="1" type="ORF">Bca52824_070588</name>
</gene>
<dbReference type="Pfam" id="PF04776">
    <property type="entry name" value="protein_MS5"/>
    <property type="match status" value="1"/>
</dbReference>
<dbReference type="OrthoDB" id="1109063at2759"/>
<evidence type="ECO:0000313" key="2">
    <source>
        <dbReference type="Proteomes" id="UP000886595"/>
    </source>
</evidence>
<evidence type="ECO:0000313" key="1">
    <source>
        <dbReference type="EMBL" id="KAG2263509.1"/>
    </source>
</evidence>
<keyword evidence="2" id="KW-1185">Reference proteome</keyword>
<dbReference type="NCBIfam" id="TIGR01572">
    <property type="entry name" value="A_thl_para_3677"/>
    <property type="match status" value="1"/>
</dbReference>